<dbReference type="InterPro" id="IPR048696">
    <property type="entry name" value="SHQ1-like_CS"/>
</dbReference>
<proteinExistence type="inferred from homology"/>
<dbReference type="Proteomes" id="UP000193411">
    <property type="component" value="Unassembled WGS sequence"/>
</dbReference>
<keyword evidence="5" id="KW-1185">Reference proteome</keyword>
<dbReference type="InterPro" id="IPR007052">
    <property type="entry name" value="CS_dom"/>
</dbReference>
<feature type="compositionally biased region" description="Acidic residues" evidence="2">
    <location>
        <begin position="490"/>
        <end position="530"/>
    </location>
</feature>
<evidence type="ECO:0000313" key="4">
    <source>
        <dbReference type="EMBL" id="ORZ36359.1"/>
    </source>
</evidence>
<dbReference type="GO" id="GO:0051082">
    <property type="term" value="F:unfolded protein binding"/>
    <property type="evidence" value="ECO:0007669"/>
    <property type="project" value="TreeGrafter"/>
</dbReference>
<reference evidence="4 5" key="1">
    <citation type="submission" date="2016-07" db="EMBL/GenBank/DDBJ databases">
        <title>Pervasive Adenine N6-methylation of Active Genes in Fungi.</title>
        <authorList>
            <consortium name="DOE Joint Genome Institute"/>
            <person name="Mondo S.J."/>
            <person name="Dannebaum R.O."/>
            <person name="Kuo R.C."/>
            <person name="Labutti K."/>
            <person name="Haridas S."/>
            <person name="Kuo A."/>
            <person name="Salamov A."/>
            <person name="Ahrendt S.R."/>
            <person name="Lipzen A."/>
            <person name="Sullivan W."/>
            <person name="Andreopoulos W.B."/>
            <person name="Clum A."/>
            <person name="Lindquist E."/>
            <person name="Daum C."/>
            <person name="Ramamoorthy G.K."/>
            <person name="Gryganskyi A."/>
            <person name="Culley D."/>
            <person name="Magnuson J.K."/>
            <person name="James T.Y."/>
            <person name="O'Malley M.A."/>
            <person name="Stajich J.E."/>
            <person name="Spatafora J.W."/>
            <person name="Visel A."/>
            <person name="Grigoriev I.V."/>
        </authorList>
    </citation>
    <scope>NUCLEOTIDE SEQUENCE [LARGE SCALE GENOMIC DNA]</scope>
    <source>
        <strain evidence="4 5">PL171</strain>
    </source>
</reference>
<feature type="region of interest" description="Disordered" evidence="2">
    <location>
        <begin position="133"/>
        <end position="179"/>
    </location>
</feature>
<accession>A0A1Y2HPA2</accession>
<evidence type="ECO:0000259" key="3">
    <source>
        <dbReference type="PROSITE" id="PS51203"/>
    </source>
</evidence>
<dbReference type="GO" id="GO:0000493">
    <property type="term" value="P:box H/ACA snoRNP assembly"/>
    <property type="evidence" value="ECO:0007669"/>
    <property type="project" value="InterPro"/>
</dbReference>
<dbReference type="AlphaFoldDB" id="A0A1Y2HPA2"/>
<dbReference type="Gene3D" id="2.60.40.790">
    <property type="match status" value="1"/>
</dbReference>
<dbReference type="OrthoDB" id="73639at2759"/>
<feature type="compositionally biased region" description="Acidic residues" evidence="2">
    <location>
        <begin position="147"/>
        <end position="156"/>
    </location>
</feature>
<dbReference type="GO" id="GO:0005654">
    <property type="term" value="C:nucleoplasm"/>
    <property type="evidence" value="ECO:0007669"/>
    <property type="project" value="TreeGrafter"/>
</dbReference>
<dbReference type="GO" id="GO:0005737">
    <property type="term" value="C:cytoplasm"/>
    <property type="evidence" value="ECO:0007669"/>
    <property type="project" value="TreeGrafter"/>
</dbReference>
<evidence type="ECO:0000256" key="1">
    <source>
        <dbReference type="ARBA" id="ARBA00005607"/>
    </source>
</evidence>
<evidence type="ECO:0000313" key="5">
    <source>
        <dbReference type="Proteomes" id="UP000193411"/>
    </source>
</evidence>
<dbReference type="InterPro" id="IPR039742">
    <property type="entry name" value="Shq1"/>
</dbReference>
<feature type="region of interest" description="Disordered" evidence="2">
    <location>
        <begin position="490"/>
        <end position="605"/>
    </location>
</feature>
<dbReference type="Pfam" id="PF04925">
    <property type="entry name" value="SHQ1"/>
    <property type="match status" value="1"/>
</dbReference>
<dbReference type="PANTHER" id="PTHR12967:SF0">
    <property type="entry name" value="PROTEIN SHQ1 HOMOLOG"/>
    <property type="match status" value="1"/>
</dbReference>
<name>A0A1Y2HPA2_9FUNG</name>
<dbReference type="EMBL" id="MCFL01000017">
    <property type="protein sequence ID" value="ORZ36359.1"/>
    <property type="molecule type" value="Genomic_DNA"/>
</dbReference>
<dbReference type="Pfam" id="PF21413">
    <property type="entry name" value="SHQ1-like_CS"/>
    <property type="match status" value="1"/>
</dbReference>
<feature type="domain" description="CS" evidence="3">
    <location>
        <begin position="1"/>
        <end position="105"/>
    </location>
</feature>
<dbReference type="InterPro" id="IPR008978">
    <property type="entry name" value="HSP20-like_chaperone"/>
</dbReference>
<organism evidence="4 5">
    <name type="scientific">Catenaria anguillulae PL171</name>
    <dbReference type="NCBI Taxonomy" id="765915"/>
    <lineage>
        <taxon>Eukaryota</taxon>
        <taxon>Fungi</taxon>
        <taxon>Fungi incertae sedis</taxon>
        <taxon>Blastocladiomycota</taxon>
        <taxon>Blastocladiomycetes</taxon>
        <taxon>Blastocladiales</taxon>
        <taxon>Catenariaceae</taxon>
        <taxon>Catenaria</taxon>
    </lineage>
</organism>
<dbReference type="STRING" id="765915.A0A1Y2HPA2"/>
<evidence type="ECO:0000256" key="2">
    <source>
        <dbReference type="SAM" id="MobiDB-lite"/>
    </source>
</evidence>
<protein>
    <submittedName>
        <fullName evidence="4">SHQ1 protein-domain-containing protein</fullName>
    </submittedName>
</protein>
<feature type="compositionally biased region" description="Polar residues" evidence="2">
    <location>
        <begin position="582"/>
        <end position="596"/>
    </location>
</feature>
<dbReference type="PANTHER" id="PTHR12967">
    <property type="entry name" value="PROTEIN SHQ1 HOMOLOG"/>
    <property type="match status" value="1"/>
</dbReference>
<gene>
    <name evidence="4" type="ORF">BCR44DRAFT_83722</name>
</gene>
<comment type="similarity">
    <text evidence="1">Belongs to the SHQ1 family.</text>
</comment>
<dbReference type="PROSITE" id="PS51203">
    <property type="entry name" value="CS"/>
    <property type="match status" value="1"/>
</dbReference>
<sequence>MLTPLFSVTQTADHLVLRIKCPHVRATHLETRIDGPNFRFHCKPYFLSLAFSHDLAPDDADEAEGSAGAPTGAAPRHHANYDIASGFFELTLAKLEPGTHFQDLDILPSLLSGPKQQPVATGASGPVIEELSAENGDKSNEEGSNGGDDDGEDDFDWSWPQTLPSLDTSEDPSDPMVASDAPMSRYGFASHFSKFFVAHQDDVHELLDIPDPDSTTVTERRLAREIAEDTKFDEDHYIGVVIDDAETITELIRYEPWWATLAPSNATIDSSLAKLSIDASPLELTDDEQSRLVRIAQSAAKRPILTSSSDRPTLLLATLDLVATYAFMHRHDMGDPSVEHAWASSRVSATLSCLEQFTSPMHVARSLFRRSLAYPLYRSRPLIRKTLAQDVPKIIQAGGRRAVLRALLELHKSFEASEPHWIWNTLWVEPLVHWVTKTGGWTSAKWEKAWAGVFEDWDAVVEKVEDDIATEWKLEAWEEMASEILRGEYEGDEPVEGEEESSSCEDADSSDGSSSEEEESDDEDEDDVEVIDTRHVVGLDEVNSKPVGDQSLLQLDPSAAAGSDDEREDGVAAGIAAPLISLLTSSPDAQSESPSKPTRPLIQEL</sequence>
<comment type="caution">
    <text evidence="4">The sequence shown here is derived from an EMBL/GenBank/DDBJ whole genome shotgun (WGS) entry which is preliminary data.</text>
</comment>
<dbReference type="InterPro" id="IPR007009">
    <property type="entry name" value="Shq1_C"/>
</dbReference>